<dbReference type="Gene3D" id="1.10.630.10">
    <property type="entry name" value="Cytochrome P450"/>
    <property type="match status" value="1"/>
</dbReference>
<reference evidence="12 13" key="1">
    <citation type="submission" date="2024-11" db="EMBL/GenBank/DDBJ databases">
        <title>A near-complete genome assembly of Cinchona calisaya.</title>
        <authorList>
            <person name="Lian D.C."/>
            <person name="Zhao X.W."/>
            <person name="Wei L."/>
        </authorList>
    </citation>
    <scope>NUCLEOTIDE SEQUENCE [LARGE SCALE GENOMIC DNA]</scope>
    <source>
        <tissue evidence="12">Nenye</tissue>
    </source>
</reference>
<evidence type="ECO:0008006" key="14">
    <source>
        <dbReference type="Google" id="ProtNLM"/>
    </source>
</evidence>
<dbReference type="PANTHER" id="PTHR47947:SF26">
    <property type="entry name" value="CYTOCHROME P450"/>
    <property type="match status" value="1"/>
</dbReference>
<proteinExistence type="predicted"/>
<keyword evidence="5 11" id="KW-0479">Metal-binding</keyword>
<accession>A0ABD2Z2Q0</accession>
<evidence type="ECO:0000256" key="7">
    <source>
        <dbReference type="ARBA" id="ARBA00023002"/>
    </source>
</evidence>
<evidence type="ECO:0000256" key="4">
    <source>
        <dbReference type="ARBA" id="ARBA00022692"/>
    </source>
</evidence>
<keyword evidence="7" id="KW-0560">Oxidoreductase</keyword>
<keyword evidence="13" id="KW-1185">Reference proteome</keyword>
<evidence type="ECO:0000256" key="11">
    <source>
        <dbReference type="PIRSR" id="PIRSR602401-1"/>
    </source>
</evidence>
<keyword evidence="8 11" id="KW-0408">Iron</keyword>
<dbReference type="GO" id="GO:0016020">
    <property type="term" value="C:membrane"/>
    <property type="evidence" value="ECO:0007669"/>
    <property type="project" value="UniProtKB-SubCell"/>
</dbReference>
<dbReference type="GO" id="GO:0046872">
    <property type="term" value="F:metal ion binding"/>
    <property type="evidence" value="ECO:0007669"/>
    <property type="project" value="UniProtKB-KW"/>
</dbReference>
<dbReference type="Proteomes" id="UP001630127">
    <property type="component" value="Unassembled WGS sequence"/>
</dbReference>
<name>A0ABD2Z2Q0_9GENT</name>
<evidence type="ECO:0000256" key="6">
    <source>
        <dbReference type="ARBA" id="ARBA00022989"/>
    </source>
</evidence>
<keyword evidence="3 11" id="KW-0349">Heme</keyword>
<feature type="binding site" description="axial binding residue" evidence="11">
    <location>
        <position position="47"/>
    </location>
    <ligand>
        <name>heme</name>
        <dbReference type="ChEBI" id="CHEBI:30413"/>
    </ligand>
    <ligandPart>
        <name>Fe</name>
        <dbReference type="ChEBI" id="CHEBI:18248"/>
    </ligandPart>
</feature>
<dbReference type="Pfam" id="PF00067">
    <property type="entry name" value="p450"/>
    <property type="match status" value="1"/>
</dbReference>
<organism evidence="12 13">
    <name type="scientific">Cinchona calisaya</name>
    <dbReference type="NCBI Taxonomy" id="153742"/>
    <lineage>
        <taxon>Eukaryota</taxon>
        <taxon>Viridiplantae</taxon>
        <taxon>Streptophyta</taxon>
        <taxon>Embryophyta</taxon>
        <taxon>Tracheophyta</taxon>
        <taxon>Spermatophyta</taxon>
        <taxon>Magnoliopsida</taxon>
        <taxon>eudicotyledons</taxon>
        <taxon>Gunneridae</taxon>
        <taxon>Pentapetalae</taxon>
        <taxon>asterids</taxon>
        <taxon>lamiids</taxon>
        <taxon>Gentianales</taxon>
        <taxon>Rubiaceae</taxon>
        <taxon>Cinchonoideae</taxon>
        <taxon>Cinchoneae</taxon>
        <taxon>Cinchona</taxon>
    </lineage>
</organism>
<evidence type="ECO:0000313" key="13">
    <source>
        <dbReference type="Proteomes" id="UP001630127"/>
    </source>
</evidence>
<dbReference type="InterPro" id="IPR036396">
    <property type="entry name" value="Cyt_P450_sf"/>
</dbReference>
<dbReference type="AlphaFoldDB" id="A0ABD2Z2Q0"/>
<comment type="cofactor">
    <cofactor evidence="1 11">
        <name>heme</name>
        <dbReference type="ChEBI" id="CHEBI:30413"/>
    </cofactor>
</comment>
<evidence type="ECO:0000256" key="9">
    <source>
        <dbReference type="ARBA" id="ARBA00023033"/>
    </source>
</evidence>
<protein>
    <recommendedName>
        <fullName evidence="14">Cytochrome P450</fullName>
    </recommendedName>
</protein>
<keyword evidence="10" id="KW-0472">Membrane</keyword>
<evidence type="ECO:0000256" key="8">
    <source>
        <dbReference type="ARBA" id="ARBA00023004"/>
    </source>
</evidence>
<evidence type="ECO:0000256" key="5">
    <source>
        <dbReference type="ARBA" id="ARBA00022723"/>
    </source>
</evidence>
<comment type="caution">
    <text evidence="12">The sequence shown here is derived from an EMBL/GenBank/DDBJ whole genome shotgun (WGS) entry which is preliminary data.</text>
</comment>
<dbReference type="SUPFAM" id="SSF48264">
    <property type="entry name" value="Cytochrome P450"/>
    <property type="match status" value="1"/>
</dbReference>
<dbReference type="GO" id="GO:0004497">
    <property type="term" value="F:monooxygenase activity"/>
    <property type="evidence" value="ECO:0007669"/>
    <property type="project" value="UniProtKB-KW"/>
</dbReference>
<dbReference type="InterPro" id="IPR001128">
    <property type="entry name" value="Cyt_P450"/>
</dbReference>
<evidence type="ECO:0000313" key="12">
    <source>
        <dbReference type="EMBL" id="KAL3512620.1"/>
    </source>
</evidence>
<evidence type="ECO:0000256" key="3">
    <source>
        <dbReference type="ARBA" id="ARBA00022617"/>
    </source>
</evidence>
<keyword evidence="9" id="KW-0503">Monooxygenase</keyword>
<dbReference type="EMBL" id="JBJUIK010000011">
    <property type="protein sequence ID" value="KAL3512620.1"/>
    <property type="molecule type" value="Genomic_DNA"/>
</dbReference>
<keyword evidence="6" id="KW-1133">Transmembrane helix</keyword>
<evidence type="ECO:0000256" key="2">
    <source>
        <dbReference type="ARBA" id="ARBA00004370"/>
    </source>
</evidence>
<evidence type="ECO:0000256" key="10">
    <source>
        <dbReference type="ARBA" id="ARBA00023136"/>
    </source>
</evidence>
<sequence length="104" mass="11517">MKEAIRLYPPRPLSMPRQALQDCDRFLSDGKSFELSFTPFGSSRRACPGTPMALLVTHLTLARLLQGFDITMPSNLPVDLSEGMSLSLGEVLAMPQLQNYVLYG</sequence>
<dbReference type="PRINTS" id="PR00463">
    <property type="entry name" value="EP450I"/>
</dbReference>
<keyword evidence="4" id="KW-0812">Transmembrane</keyword>
<dbReference type="InterPro" id="IPR050651">
    <property type="entry name" value="Plant_Cytochrome_P450_Monoox"/>
</dbReference>
<dbReference type="InterPro" id="IPR002401">
    <property type="entry name" value="Cyt_P450_E_grp-I"/>
</dbReference>
<comment type="subcellular location">
    <subcellularLocation>
        <location evidence="2">Membrane</location>
    </subcellularLocation>
</comment>
<evidence type="ECO:0000256" key="1">
    <source>
        <dbReference type="ARBA" id="ARBA00001971"/>
    </source>
</evidence>
<gene>
    <name evidence="12" type="ORF">ACH5RR_025337</name>
</gene>
<dbReference type="PANTHER" id="PTHR47947">
    <property type="entry name" value="CYTOCHROME P450 82C3-RELATED"/>
    <property type="match status" value="1"/>
</dbReference>